<reference evidence="3 4" key="1">
    <citation type="journal article" date="2011" name="Int. J. Syst. Evol. Microbiol.">
        <title>Zhongshania antarctica gen. nov., sp. nov. and Zhongshania guokunii sp. nov., gammaproteobacteria respectively isolated from coastal attached (fast) ice and surface seawater of the Antarctic.</title>
        <authorList>
            <person name="Li H.J."/>
            <person name="Zhang X.Y."/>
            <person name="Chen C.X."/>
            <person name="Zhang Y.J."/>
            <person name="Gao Z.M."/>
            <person name="Yu Y."/>
            <person name="Chen X.L."/>
            <person name="Chen B."/>
            <person name="Zhang Y.Z."/>
        </authorList>
    </citation>
    <scope>NUCLEOTIDE SEQUENCE [LARGE SCALE GENOMIC DNA]</scope>
    <source>
        <strain evidence="3 4">R06B22</strain>
    </source>
</reference>
<dbReference type="SUPFAM" id="SSF52172">
    <property type="entry name" value="CheY-like"/>
    <property type="match status" value="1"/>
</dbReference>
<keyword evidence="1" id="KW-0597">Phosphoprotein</keyword>
<keyword evidence="4" id="KW-1185">Reference proteome</keyword>
<dbReference type="EMBL" id="JBFRYB010000001">
    <property type="protein sequence ID" value="MEX1666187.1"/>
    <property type="molecule type" value="Genomic_DNA"/>
</dbReference>
<dbReference type="RefSeq" id="WP_368376271.1">
    <property type="nucleotide sequence ID" value="NZ_JBFRYB010000001.1"/>
</dbReference>
<dbReference type="InterPro" id="IPR001789">
    <property type="entry name" value="Sig_transdc_resp-reg_receiver"/>
</dbReference>
<comment type="caution">
    <text evidence="3">The sequence shown here is derived from an EMBL/GenBank/DDBJ whole genome shotgun (WGS) entry which is preliminary data.</text>
</comment>
<feature type="modified residue" description="4-aspartylphosphate" evidence="1">
    <location>
        <position position="77"/>
    </location>
</feature>
<dbReference type="Proteomes" id="UP001557484">
    <property type="component" value="Unassembled WGS sequence"/>
</dbReference>
<dbReference type="InterPro" id="IPR011006">
    <property type="entry name" value="CheY-like_superfamily"/>
</dbReference>
<dbReference type="InterPro" id="IPR021800">
    <property type="entry name" value="DUF3369"/>
</dbReference>
<accession>A0ABV3TX30</accession>
<dbReference type="Pfam" id="PF11849">
    <property type="entry name" value="DUF3369"/>
    <property type="match status" value="1"/>
</dbReference>
<evidence type="ECO:0000256" key="1">
    <source>
        <dbReference type="PROSITE-ProRule" id="PRU00169"/>
    </source>
</evidence>
<sequence length="322" mass="35751">MSDKLVFAKEPKPNRIIDGSWKLLIVDDEVEVHNVTTLALDGFTYAGKNLQFLSAFSGDQAKQIIRDHSDIALVLLDVVMETPHAGLDVANFIRNELGNKDVRILLRTGQPGSTPQYEVITRFGINDYKEKTELTQKKLYTAVHASLSAYSELKSRDTYVLGLTKILAASAQMFDLRAVHQFKSYALEQLTSLLCIDQDRQLSDASAMMIRKSESCLHVVAGVARFKECVGELVPDSTNAIIQSRINEAFAMASNHHGGDYFTAYYKISGEQEYVLYASATAPFAMNDMSLLDIFVRNIAVAHQNVKSAPSILKSVVDEDEC</sequence>
<protein>
    <submittedName>
        <fullName evidence="3">DUF3369 domain-containing protein</fullName>
    </submittedName>
</protein>
<organism evidence="3 4">
    <name type="scientific">Zhongshania arctica</name>
    <dbReference type="NCBI Taxonomy" id="3238302"/>
    <lineage>
        <taxon>Bacteria</taxon>
        <taxon>Pseudomonadati</taxon>
        <taxon>Pseudomonadota</taxon>
        <taxon>Gammaproteobacteria</taxon>
        <taxon>Cellvibrionales</taxon>
        <taxon>Spongiibacteraceae</taxon>
        <taxon>Zhongshania</taxon>
    </lineage>
</organism>
<dbReference type="PROSITE" id="PS50110">
    <property type="entry name" value="RESPONSE_REGULATORY"/>
    <property type="match status" value="1"/>
</dbReference>
<name>A0ABV3TX30_9GAMM</name>
<dbReference type="Gene3D" id="3.40.50.2300">
    <property type="match status" value="1"/>
</dbReference>
<evidence type="ECO:0000313" key="4">
    <source>
        <dbReference type="Proteomes" id="UP001557484"/>
    </source>
</evidence>
<evidence type="ECO:0000313" key="3">
    <source>
        <dbReference type="EMBL" id="MEX1666187.1"/>
    </source>
</evidence>
<proteinExistence type="predicted"/>
<feature type="domain" description="Response regulatory" evidence="2">
    <location>
        <begin position="22"/>
        <end position="146"/>
    </location>
</feature>
<evidence type="ECO:0000259" key="2">
    <source>
        <dbReference type="PROSITE" id="PS50110"/>
    </source>
</evidence>
<gene>
    <name evidence="3" type="ORF">AB4875_11885</name>
</gene>